<feature type="region of interest" description="Disordered" evidence="2">
    <location>
        <begin position="1"/>
        <end position="34"/>
    </location>
</feature>
<name>A0ABY6HUB8_9ARCH</name>
<evidence type="ECO:0000313" key="3">
    <source>
        <dbReference type="EMBL" id="UYP47113.1"/>
    </source>
</evidence>
<reference evidence="3" key="1">
    <citation type="submission" date="2022-09" db="EMBL/GenBank/DDBJ databases">
        <title>Actin cytoskeleton and complex cell architecture in an #Asgard archaeon.</title>
        <authorList>
            <person name="Ponce Toledo R.I."/>
            <person name="Schleper C."/>
            <person name="Rodrigues Oliveira T."/>
            <person name="Wollweber F."/>
            <person name="Xu J."/>
            <person name="Rittmann S."/>
            <person name="Klingl A."/>
            <person name="Pilhofer M."/>
        </authorList>
    </citation>
    <scope>NUCLEOTIDE SEQUENCE</scope>
    <source>
        <strain evidence="3">B-35</strain>
    </source>
</reference>
<evidence type="ECO:0000256" key="1">
    <source>
        <dbReference type="SAM" id="Coils"/>
    </source>
</evidence>
<evidence type="ECO:0008006" key="5">
    <source>
        <dbReference type="Google" id="ProtNLM"/>
    </source>
</evidence>
<keyword evidence="1" id="KW-0175">Coiled coil</keyword>
<dbReference type="EMBL" id="CP104013">
    <property type="protein sequence ID" value="UYP47113.1"/>
    <property type="molecule type" value="Genomic_DNA"/>
</dbReference>
<organism evidence="3 4">
    <name type="scientific">Candidatus Lokiarchaeum ossiferum</name>
    <dbReference type="NCBI Taxonomy" id="2951803"/>
    <lineage>
        <taxon>Archaea</taxon>
        <taxon>Promethearchaeati</taxon>
        <taxon>Promethearchaeota</taxon>
        <taxon>Promethearchaeia</taxon>
        <taxon>Promethearchaeales</taxon>
        <taxon>Promethearchaeaceae</taxon>
        <taxon>Candidatus Lokiarchaeum</taxon>
    </lineage>
</organism>
<feature type="coiled-coil region" evidence="1">
    <location>
        <begin position="39"/>
        <end position="80"/>
    </location>
</feature>
<proteinExistence type="predicted"/>
<keyword evidence="4" id="KW-1185">Reference proteome</keyword>
<evidence type="ECO:0000256" key="2">
    <source>
        <dbReference type="SAM" id="MobiDB-lite"/>
    </source>
</evidence>
<protein>
    <recommendedName>
        <fullName evidence="5">Prefoldin subunit beta</fullName>
    </recommendedName>
</protein>
<feature type="compositionally biased region" description="Basic residues" evidence="2">
    <location>
        <begin position="1"/>
        <end position="25"/>
    </location>
</feature>
<accession>A0ABY6HUB8</accession>
<dbReference type="SUPFAM" id="SSF75704">
    <property type="entry name" value="Mitotic arrest deficient-like 1, Mad1"/>
    <property type="match status" value="1"/>
</dbReference>
<feature type="coiled-coil region" evidence="1">
    <location>
        <begin position="110"/>
        <end position="157"/>
    </location>
</feature>
<sequence length="160" mass="18237">MAKKTSKKSITKNGKKSTKSKKSTPKKTSNAKIKSIVDTDELERKIESLNLENSQLKKQLQQLEAQKEQITLEFADFKKKYSSAIEKENLVNGISTIHDSRFRIGNKLVLDKLDVLYEDLKSVQKQLQQAKLSPSEKKSLTARISELNNKIGNLEKFIEN</sequence>
<evidence type="ECO:0000313" key="4">
    <source>
        <dbReference type="Proteomes" id="UP001208689"/>
    </source>
</evidence>
<gene>
    <name evidence="3" type="ORF">NEF87_003398</name>
</gene>
<dbReference type="Proteomes" id="UP001208689">
    <property type="component" value="Chromosome"/>
</dbReference>